<evidence type="ECO:0000256" key="1">
    <source>
        <dbReference type="ARBA" id="ARBA00022763"/>
    </source>
</evidence>
<reference evidence="4 5" key="1">
    <citation type="submission" date="2019-11" db="EMBL/GenBank/DDBJ databases">
        <title>Acidiferrimicrobium australis gen. nov., sp. nov., an acidophilic and obligately heterotrophic, member of the Actinobacteria that catalyses dissimilatory oxido- reduction of iron isolated from metal-rich acidic water in Chile.</title>
        <authorList>
            <person name="Gonzalez D."/>
            <person name="Huber K."/>
            <person name="Hedrich S."/>
            <person name="Rojas-Villalobos C."/>
            <person name="Quatrini R."/>
            <person name="Dinamarca M.A."/>
            <person name="Schwarz A."/>
            <person name="Canales C."/>
            <person name="Nancucheo I."/>
        </authorList>
    </citation>
    <scope>NUCLEOTIDE SEQUENCE [LARGE SCALE GENOMIC DNA]</scope>
    <source>
        <strain evidence="4 5">USS-CCA1</strain>
    </source>
</reference>
<evidence type="ECO:0000313" key="4">
    <source>
        <dbReference type="EMBL" id="MST34449.1"/>
    </source>
</evidence>
<evidence type="ECO:0000259" key="3">
    <source>
        <dbReference type="PROSITE" id="PS51702"/>
    </source>
</evidence>
<dbReference type="PANTHER" id="PTHR35369:SF2">
    <property type="entry name" value="BLR3025 PROTEIN"/>
    <property type="match status" value="1"/>
</dbReference>
<name>A0ABW9QYE0_9ACTN</name>
<dbReference type="SUPFAM" id="SSF56672">
    <property type="entry name" value="DNA/RNA polymerases"/>
    <property type="match status" value="1"/>
</dbReference>
<protein>
    <submittedName>
        <fullName evidence="4">DNA polymerase Y family protein</fullName>
    </submittedName>
</protein>
<evidence type="ECO:0000313" key="5">
    <source>
        <dbReference type="Proteomes" id="UP000437736"/>
    </source>
</evidence>
<proteinExistence type="predicted"/>
<organism evidence="4 5">
    <name type="scientific">Acidiferrimicrobium australe</name>
    <dbReference type="NCBI Taxonomy" id="2664430"/>
    <lineage>
        <taxon>Bacteria</taxon>
        <taxon>Bacillati</taxon>
        <taxon>Actinomycetota</taxon>
        <taxon>Acidimicrobiia</taxon>
        <taxon>Acidimicrobiales</taxon>
        <taxon>Acidimicrobiaceae</taxon>
        <taxon>Acidiferrimicrobium</taxon>
    </lineage>
</organism>
<keyword evidence="1" id="KW-0227">DNA damage</keyword>
<dbReference type="PANTHER" id="PTHR35369">
    <property type="entry name" value="BLR3025 PROTEIN-RELATED"/>
    <property type="match status" value="1"/>
</dbReference>
<dbReference type="InterPro" id="IPR050356">
    <property type="entry name" value="SulA_CellDiv_inhibitor"/>
</dbReference>
<keyword evidence="5" id="KW-1185">Reference proteome</keyword>
<evidence type="ECO:0000256" key="2">
    <source>
        <dbReference type="SAM" id="MobiDB-lite"/>
    </source>
</evidence>
<sequence>MGQGRSREFLAPLSVTALPDPALADLLVRLGIPTLGDLAALPAQAVLGRFGVAGDRAHRLAGGLDERPLTARVPPADLTVSIELDPPADRVDVAAFAARSLAAELHERLAARGLACTRVAVEAETEHGEHLCRLWRHEGALGPAAIAERVRWQLDGWLSQGGTTAGLILIRLVPDEVGPAGGRQLGFWGGAADHEGVARAFARVQGILGPEAVVTAVLGGGRGPLEEVRFVPWGEPRSPARPGPATGVEGMAVPTDHDGPVVDDAPEGDALAGSVARHPAARRPTPEVPP</sequence>
<dbReference type="Proteomes" id="UP000437736">
    <property type="component" value="Unassembled WGS sequence"/>
</dbReference>
<dbReference type="InterPro" id="IPR003314">
    <property type="entry name" value="Mu-type_HTH"/>
</dbReference>
<accession>A0ABW9QYE0</accession>
<feature type="domain" description="HTH Mu-type" evidence="3">
    <location>
        <begin position="1"/>
        <end position="34"/>
    </location>
</feature>
<dbReference type="PROSITE" id="PS51702">
    <property type="entry name" value="HTH_MU"/>
    <property type="match status" value="1"/>
</dbReference>
<comment type="caution">
    <text evidence="4">The sequence shown here is derived from an EMBL/GenBank/DDBJ whole genome shotgun (WGS) entry which is preliminary data.</text>
</comment>
<dbReference type="InterPro" id="IPR043502">
    <property type="entry name" value="DNA/RNA_pol_sf"/>
</dbReference>
<feature type="non-terminal residue" evidence="4">
    <location>
        <position position="290"/>
    </location>
</feature>
<gene>
    <name evidence="4" type="ORF">GHK86_17195</name>
</gene>
<feature type="region of interest" description="Disordered" evidence="2">
    <location>
        <begin position="233"/>
        <end position="290"/>
    </location>
</feature>
<dbReference type="EMBL" id="WJHE01001012">
    <property type="protein sequence ID" value="MST34449.1"/>
    <property type="molecule type" value="Genomic_DNA"/>
</dbReference>